<name>A0A6J5KIM8_9CAUD</name>
<gene>
    <name evidence="3" type="ORF">UFOVP220_36</name>
    <name evidence="1" type="ORF">UFOVP26_52</name>
    <name evidence="2" type="ORF">UFOVP44_45</name>
</gene>
<dbReference type="EMBL" id="LR796152">
    <property type="protein sequence ID" value="CAB4121964.1"/>
    <property type="molecule type" value="Genomic_DNA"/>
</dbReference>
<protein>
    <submittedName>
        <fullName evidence="1">Uncharacterized protein</fullName>
    </submittedName>
</protein>
<evidence type="ECO:0000313" key="3">
    <source>
        <dbReference type="EMBL" id="CAB5219137.1"/>
    </source>
</evidence>
<accession>A0A6J5KIM8</accession>
<dbReference type="EMBL" id="LR798268">
    <property type="protein sequence ID" value="CAB5219137.1"/>
    <property type="molecule type" value="Genomic_DNA"/>
</dbReference>
<evidence type="ECO:0000313" key="2">
    <source>
        <dbReference type="EMBL" id="CAB4123738.1"/>
    </source>
</evidence>
<reference evidence="1" key="1">
    <citation type="submission" date="2020-04" db="EMBL/GenBank/DDBJ databases">
        <authorList>
            <person name="Chiriac C."/>
            <person name="Salcher M."/>
            <person name="Ghai R."/>
            <person name="Kavagutti S V."/>
        </authorList>
    </citation>
    <scope>NUCLEOTIDE SEQUENCE</scope>
</reference>
<dbReference type="EMBL" id="LR796176">
    <property type="protein sequence ID" value="CAB4123738.1"/>
    <property type="molecule type" value="Genomic_DNA"/>
</dbReference>
<sequence>MAQVDGKEVKVGEYVCFKADIEQGAVIERISGNRLTLKAPINGFEGEYIGGDSHYIVDANECWL</sequence>
<proteinExistence type="predicted"/>
<organism evidence="1">
    <name type="scientific">uncultured Caudovirales phage</name>
    <dbReference type="NCBI Taxonomy" id="2100421"/>
    <lineage>
        <taxon>Viruses</taxon>
        <taxon>Duplodnaviria</taxon>
        <taxon>Heunggongvirae</taxon>
        <taxon>Uroviricota</taxon>
        <taxon>Caudoviricetes</taxon>
        <taxon>Peduoviridae</taxon>
        <taxon>Maltschvirus</taxon>
        <taxon>Maltschvirus maltsch</taxon>
    </lineage>
</organism>
<evidence type="ECO:0000313" key="1">
    <source>
        <dbReference type="EMBL" id="CAB4121964.1"/>
    </source>
</evidence>